<protein>
    <submittedName>
        <fullName evidence="1">Uncharacterized protein</fullName>
    </submittedName>
</protein>
<dbReference type="Proteomes" id="UP000050525">
    <property type="component" value="Unassembled WGS sequence"/>
</dbReference>
<accession>A0A151P305</accession>
<keyword evidence="2" id="KW-1185">Reference proteome</keyword>
<evidence type="ECO:0000313" key="1">
    <source>
        <dbReference type="EMBL" id="KYO43452.1"/>
    </source>
</evidence>
<sequence>MDTHQLILSCPGCVPYSHDGARKGLARPALSFWAGLLLPLLDPTAPPGLLAAALTLGSRINCTPAEDNDKRLTDSP</sequence>
<dbReference type="EMBL" id="AKHW03001146">
    <property type="protein sequence ID" value="KYO43452.1"/>
    <property type="molecule type" value="Genomic_DNA"/>
</dbReference>
<organism evidence="1 2">
    <name type="scientific">Alligator mississippiensis</name>
    <name type="common">American alligator</name>
    <dbReference type="NCBI Taxonomy" id="8496"/>
    <lineage>
        <taxon>Eukaryota</taxon>
        <taxon>Metazoa</taxon>
        <taxon>Chordata</taxon>
        <taxon>Craniata</taxon>
        <taxon>Vertebrata</taxon>
        <taxon>Euteleostomi</taxon>
        <taxon>Archelosauria</taxon>
        <taxon>Archosauria</taxon>
        <taxon>Crocodylia</taxon>
        <taxon>Alligatoridae</taxon>
        <taxon>Alligatorinae</taxon>
        <taxon>Alligator</taxon>
    </lineage>
</organism>
<proteinExistence type="predicted"/>
<reference evidence="1 2" key="1">
    <citation type="journal article" date="2012" name="Genome Biol.">
        <title>Sequencing three crocodilian genomes to illuminate the evolution of archosaurs and amniotes.</title>
        <authorList>
            <person name="St John J.A."/>
            <person name="Braun E.L."/>
            <person name="Isberg S.R."/>
            <person name="Miles L.G."/>
            <person name="Chong A.Y."/>
            <person name="Gongora J."/>
            <person name="Dalzell P."/>
            <person name="Moran C."/>
            <person name="Bed'hom B."/>
            <person name="Abzhanov A."/>
            <person name="Burgess S.C."/>
            <person name="Cooksey A.M."/>
            <person name="Castoe T.A."/>
            <person name="Crawford N.G."/>
            <person name="Densmore L.D."/>
            <person name="Drew J.C."/>
            <person name="Edwards S.V."/>
            <person name="Faircloth B.C."/>
            <person name="Fujita M.K."/>
            <person name="Greenwold M.J."/>
            <person name="Hoffmann F.G."/>
            <person name="Howard J.M."/>
            <person name="Iguchi T."/>
            <person name="Janes D.E."/>
            <person name="Khan S.Y."/>
            <person name="Kohno S."/>
            <person name="de Koning A.J."/>
            <person name="Lance S.L."/>
            <person name="McCarthy F.M."/>
            <person name="McCormack J.E."/>
            <person name="Merchant M.E."/>
            <person name="Peterson D.G."/>
            <person name="Pollock D.D."/>
            <person name="Pourmand N."/>
            <person name="Raney B.J."/>
            <person name="Roessler K.A."/>
            <person name="Sanford J.R."/>
            <person name="Sawyer R.H."/>
            <person name="Schmidt C.J."/>
            <person name="Triplett E.W."/>
            <person name="Tuberville T.D."/>
            <person name="Venegas-Anaya M."/>
            <person name="Howard J.T."/>
            <person name="Jarvis E.D."/>
            <person name="Guillette L.J.Jr."/>
            <person name="Glenn T.C."/>
            <person name="Green R.E."/>
            <person name="Ray D.A."/>
        </authorList>
    </citation>
    <scope>NUCLEOTIDE SEQUENCE [LARGE SCALE GENOMIC DNA]</scope>
    <source>
        <strain evidence="1">KSC_2009_1</strain>
    </source>
</reference>
<dbReference type="AlphaFoldDB" id="A0A151P305"/>
<comment type="caution">
    <text evidence="1">The sequence shown here is derived from an EMBL/GenBank/DDBJ whole genome shotgun (WGS) entry which is preliminary data.</text>
</comment>
<name>A0A151P305_ALLMI</name>
<evidence type="ECO:0000313" key="2">
    <source>
        <dbReference type="Proteomes" id="UP000050525"/>
    </source>
</evidence>
<gene>
    <name evidence="1" type="ORF">Y1Q_0013514</name>
</gene>